<feature type="transmembrane region" description="Helical" evidence="7">
    <location>
        <begin position="71"/>
        <end position="98"/>
    </location>
</feature>
<evidence type="ECO:0000256" key="5">
    <source>
        <dbReference type="ARBA" id="ARBA00022989"/>
    </source>
</evidence>
<reference evidence="9 10" key="1">
    <citation type="submission" date="2013-12" db="EMBL/GenBank/DDBJ databases">
        <authorList>
            <consortium name="DOE Joint Genome Institute"/>
            <person name="Muyzer G."/>
            <person name="Huntemann M."/>
            <person name="Han J."/>
            <person name="Chen A."/>
            <person name="Kyrpides N."/>
            <person name="Mavromatis K."/>
            <person name="Markowitz V."/>
            <person name="Palaniappan K."/>
            <person name="Ivanova N."/>
            <person name="Schaumberg A."/>
            <person name="Pati A."/>
            <person name="Liolios K."/>
            <person name="Nordberg H.P."/>
            <person name="Cantor M.N."/>
            <person name="Hua S.X."/>
            <person name="Woyke T."/>
        </authorList>
    </citation>
    <scope>NUCLEOTIDE SEQUENCE [LARGE SCALE GENOMIC DNA]</scope>
    <source>
        <strain evidence="9 10">ARh 1</strain>
    </source>
</reference>
<dbReference type="Gene3D" id="1.10.3720.10">
    <property type="entry name" value="MetI-like"/>
    <property type="match status" value="1"/>
</dbReference>
<gene>
    <name evidence="9" type="ORF">THITH_10890</name>
</gene>
<keyword evidence="2 7" id="KW-0813">Transport</keyword>
<dbReference type="RefSeq" id="WP_006748133.1">
    <property type="nucleotide sequence ID" value="NZ_CP007029.1"/>
</dbReference>
<keyword evidence="3" id="KW-1003">Cell membrane</keyword>
<dbReference type="CDD" id="cd06261">
    <property type="entry name" value="TM_PBP2"/>
    <property type="match status" value="1"/>
</dbReference>
<evidence type="ECO:0000256" key="4">
    <source>
        <dbReference type="ARBA" id="ARBA00022692"/>
    </source>
</evidence>
<dbReference type="InterPro" id="IPR000515">
    <property type="entry name" value="MetI-like"/>
</dbReference>
<dbReference type="Proteomes" id="UP000005289">
    <property type="component" value="Chromosome"/>
</dbReference>
<feature type="transmembrane region" description="Helical" evidence="7">
    <location>
        <begin position="244"/>
        <end position="262"/>
    </location>
</feature>
<evidence type="ECO:0000256" key="2">
    <source>
        <dbReference type="ARBA" id="ARBA00022448"/>
    </source>
</evidence>
<dbReference type="PROSITE" id="PS50928">
    <property type="entry name" value="ABC_TM1"/>
    <property type="match status" value="1"/>
</dbReference>
<dbReference type="GO" id="GO:0055085">
    <property type="term" value="P:transmembrane transport"/>
    <property type="evidence" value="ECO:0007669"/>
    <property type="project" value="InterPro"/>
</dbReference>
<comment type="similarity">
    <text evidence="7">Belongs to the binding-protein-dependent transport system permease family.</text>
</comment>
<dbReference type="AlphaFoldDB" id="W0DPA2"/>
<keyword evidence="10" id="KW-1185">Reference proteome</keyword>
<dbReference type="GO" id="GO:0005886">
    <property type="term" value="C:plasma membrane"/>
    <property type="evidence" value="ECO:0007669"/>
    <property type="project" value="UniProtKB-SubCell"/>
</dbReference>
<feature type="transmembrane region" description="Helical" evidence="7">
    <location>
        <begin position="9"/>
        <end position="31"/>
    </location>
</feature>
<evidence type="ECO:0000256" key="7">
    <source>
        <dbReference type="RuleBase" id="RU363032"/>
    </source>
</evidence>
<sequence>MRRAGLRALLAYTLLLAFTLLFLAPVLFMLVGSLKPNERVLAEAGTLRAFFPDTVGLDNYRAVFERVPFELYLASSLIVNGLIVGLGLVVNAFAGYALARLRWWGRNAMLGLVLAVLVIPFEAVAIPLFYQLSWLGWRDDWLVQAIPFVANPLAIFLFYSFFLGLPRELEEAARVDGAGVLRTFFAIVLPNAKAAFASVAIVLFLFHWGMYLWPLLMTTSEAVRPLPLGIASFHTLPPLQWGDIMAFGVLMVLPVVIVFVVFQRWFVRGVASTGVKG</sequence>
<keyword evidence="5 7" id="KW-1133">Transmembrane helix</keyword>
<evidence type="ECO:0000256" key="3">
    <source>
        <dbReference type="ARBA" id="ARBA00022475"/>
    </source>
</evidence>
<dbReference type="PANTHER" id="PTHR43744:SF12">
    <property type="entry name" value="ABC TRANSPORTER PERMEASE PROTEIN MG189-RELATED"/>
    <property type="match status" value="1"/>
</dbReference>
<protein>
    <submittedName>
        <fullName evidence="9">Sugar ABC transporter permease</fullName>
    </submittedName>
</protein>
<dbReference type="STRING" id="713585.THITH_10890"/>
<keyword evidence="4 7" id="KW-0812">Transmembrane</keyword>
<feature type="domain" description="ABC transmembrane type-1" evidence="8">
    <location>
        <begin position="73"/>
        <end position="262"/>
    </location>
</feature>
<dbReference type="InterPro" id="IPR035906">
    <property type="entry name" value="MetI-like_sf"/>
</dbReference>
<feature type="transmembrane region" description="Helical" evidence="7">
    <location>
        <begin position="184"/>
        <end position="208"/>
    </location>
</feature>
<evidence type="ECO:0000256" key="1">
    <source>
        <dbReference type="ARBA" id="ARBA00004651"/>
    </source>
</evidence>
<dbReference type="SUPFAM" id="SSF161098">
    <property type="entry name" value="MetI-like"/>
    <property type="match status" value="1"/>
</dbReference>
<organism evidence="9 10">
    <name type="scientific">Thioalkalivibrio paradoxus ARh 1</name>
    <dbReference type="NCBI Taxonomy" id="713585"/>
    <lineage>
        <taxon>Bacteria</taxon>
        <taxon>Pseudomonadati</taxon>
        <taxon>Pseudomonadota</taxon>
        <taxon>Gammaproteobacteria</taxon>
        <taxon>Chromatiales</taxon>
        <taxon>Ectothiorhodospiraceae</taxon>
        <taxon>Thioalkalivibrio</taxon>
    </lineage>
</organism>
<evidence type="ECO:0000313" key="9">
    <source>
        <dbReference type="EMBL" id="AHE98670.1"/>
    </source>
</evidence>
<dbReference type="Pfam" id="PF00528">
    <property type="entry name" value="BPD_transp_1"/>
    <property type="match status" value="1"/>
</dbReference>
<dbReference type="EMBL" id="CP007029">
    <property type="protein sequence ID" value="AHE98670.1"/>
    <property type="molecule type" value="Genomic_DNA"/>
</dbReference>
<keyword evidence="6 7" id="KW-0472">Membrane</keyword>
<proteinExistence type="inferred from homology"/>
<feature type="transmembrane region" description="Helical" evidence="7">
    <location>
        <begin position="142"/>
        <end position="163"/>
    </location>
</feature>
<comment type="subcellular location">
    <subcellularLocation>
        <location evidence="1 7">Cell membrane</location>
        <topology evidence="1 7">Multi-pass membrane protein</topology>
    </subcellularLocation>
</comment>
<evidence type="ECO:0000259" key="8">
    <source>
        <dbReference type="PROSITE" id="PS50928"/>
    </source>
</evidence>
<dbReference type="HOGENOM" id="CLU_016047_1_1_6"/>
<dbReference type="KEGG" id="tti:THITH_10890"/>
<dbReference type="PANTHER" id="PTHR43744">
    <property type="entry name" value="ABC TRANSPORTER PERMEASE PROTEIN MG189-RELATED-RELATED"/>
    <property type="match status" value="1"/>
</dbReference>
<feature type="transmembrane region" description="Helical" evidence="7">
    <location>
        <begin position="110"/>
        <end position="130"/>
    </location>
</feature>
<name>W0DPA2_9GAMM</name>
<accession>W0DPA2</accession>
<dbReference type="OrthoDB" id="9815445at2"/>
<evidence type="ECO:0000313" key="10">
    <source>
        <dbReference type="Proteomes" id="UP000005289"/>
    </source>
</evidence>
<evidence type="ECO:0000256" key="6">
    <source>
        <dbReference type="ARBA" id="ARBA00023136"/>
    </source>
</evidence>